<organism evidence="1 2">
    <name type="scientific">Scophthalmus maximus</name>
    <name type="common">Turbot</name>
    <name type="synonym">Psetta maxima</name>
    <dbReference type="NCBI Taxonomy" id="52904"/>
    <lineage>
        <taxon>Eukaryota</taxon>
        <taxon>Metazoa</taxon>
        <taxon>Chordata</taxon>
        <taxon>Craniata</taxon>
        <taxon>Vertebrata</taxon>
        <taxon>Euteleostomi</taxon>
        <taxon>Actinopterygii</taxon>
        <taxon>Neopterygii</taxon>
        <taxon>Teleostei</taxon>
        <taxon>Neoteleostei</taxon>
        <taxon>Acanthomorphata</taxon>
        <taxon>Carangaria</taxon>
        <taxon>Pleuronectiformes</taxon>
        <taxon>Pleuronectoidei</taxon>
        <taxon>Scophthalmidae</taxon>
        <taxon>Scophthalmus</taxon>
    </lineage>
</organism>
<gene>
    <name evidence="1" type="ORF">F2P81_007200</name>
</gene>
<sequence>MAQTLRNRLVFGKSVADDVYSMTFEIRVYIDRYGIERGRLQWRLEVGFLQQSAAPRQRGIRHCSEIRTGDFVGLSSGVKVKDTRHFHMLYWAEMIVREGSHRAIAPFVAIKAKTQNTFKDSVTAAAANVSTSAASGEEIKITMNDNFIDIFSMYDATIFMTHTGGIIKSVFEPDNA</sequence>
<reference evidence="1 2" key="1">
    <citation type="submission" date="2019-06" db="EMBL/GenBank/DDBJ databases">
        <title>Draft genomes of female and male turbot (Scophthalmus maximus).</title>
        <authorList>
            <person name="Xu H."/>
            <person name="Xu X.-W."/>
            <person name="Shao C."/>
            <person name="Chen S."/>
        </authorList>
    </citation>
    <scope>NUCLEOTIDE SEQUENCE [LARGE SCALE GENOMIC DNA]</scope>
    <source>
        <strain evidence="1">Ysfricsl-2016a</strain>
        <tissue evidence="1">Blood</tissue>
    </source>
</reference>
<dbReference type="Proteomes" id="UP000438429">
    <property type="component" value="Unassembled WGS sequence"/>
</dbReference>
<dbReference type="EMBL" id="VEVO01000006">
    <property type="protein sequence ID" value="KAF0041302.1"/>
    <property type="molecule type" value="Genomic_DNA"/>
</dbReference>
<name>A0A6A4TGQ8_SCOMX</name>
<dbReference type="AlphaFoldDB" id="A0A6A4TGQ8"/>
<proteinExistence type="predicted"/>
<accession>A0A6A4TGQ8</accession>
<evidence type="ECO:0000313" key="1">
    <source>
        <dbReference type="EMBL" id="KAF0041302.1"/>
    </source>
</evidence>
<protein>
    <submittedName>
        <fullName evidence="1">Uncharacterized protein</fullName>
    </submittedName>
</protein>
<evidence type="ECO:0000313" key="2">
    <source>
        <dbReference type="Proteomes" id="UP000438429"/>
    </source>
</evidence>
<comment type="caution">
    <text evidence="1">The sequence shown here is derived from an EMBL/GenBank/DDBJ whole genome shotgun (WGS) entry which is preliminary data.</text>
</comment>